<evidence type="ECO:0000256" key="1">
    <source>
        <dbReference type="ARBA" id="ARBA00022741"/>
    </source>
</evidence>
<keyword evidence="10" id="KW-1185">Reference proteome</keyword>
<evidence type="ECO:0000313" key="10">
    <source>
        <dbReference type="Proteomes" id="UP000308197"/>
    </source>
</evidence>
<feature type="compositionally biased region" description="Polar residues" evidence="6">
    <location>
        <begin position="59"/>
        <end position="69"/>
    </location>
</feature>
<reference evidence="9 10" key="1">
    <citation type="journal article" date="2019" name="Nat. Ecol. Evol.">
        <title>Megaphylogeny resolves global patterns of mushroom evolution.</title>
        <authorList>
            <person name="Varga T."/>
            <person name="Krizsan K."/>
            <person name="Foldi C."/>
            <person name="Dima B."/>
            <person name="Sanchez-Garcia M."/>
            <person name="Sanchez-Ramirez S."/>
            <person name="Szollosi G.J."/>
            <person name="Szarkandi J.G."/>
            <person name="Papp V."/>
            <person name="Albert L."/>
            <person name="Andreopoulos W."/>
            <person name="Angelini C."/>
            <person name="Antonin V."/>
            <person name="Barry K.W."/>
            <person name="Bougher N.L."/>
            <person name="Buchanan P."/>
            <person name="Buyck B."/>
            <person name="Bense V."/>
            <person name="Catcheside P."/>
            <person name="Chovatia M."/>
            <person name="Cooper J."/>
            <person name="Damon W."/>
            <person name="Desjardin D."/>
            <person name="Finy P."/>
            <person name="Geml J."/>
            <person name="Haridas S."/>
            <person name="Hughes K."/>
            <person name="Justo A."/>
            <person name="Karasinski D."/>
            <person name="Kautmanova I."/>
            <person name="Kiss B."/>
            <person name="Kocsube S."/>
            <person name="Kotiranta H."/>
            <person name="LaButti K.M."/>
            <person name="Lechner B.E."/>
            <person name="Liimatainen K."/>
            <person name="Lipzen A."/>
            <person name="Lukacs Z."/>
            <person name="Mihaltcheva S."/>
            <person name="Morgado L.N."/>
            <person name="Niskanen T."/>
            <person name="Noordeloos M.E."/>
            <person name="Ohm R.A."/>
            <person name="Ortiz-Santana B."/>
            <person name="Ovrebo C."/>
            <person name="Racz N."/>
            <person name="Riley R."/>
            <person name="Savchenko A."/>
            <person name="Shiryaev A."/>
            <person name="Soop K."/>
            <person name="Spirin V."/>
            <person name="Szebenyi C."/>
            <person name="Tomsovsky M."/>
            <person name="Tulloss R.E."/>
            <person name="Uehling J."/>
            <person name="Grigoriev I.V."/>
            <person name="Vagvolgyi C."/>
            <person name="Papp T."/>
            <person name="Martin F.M."/>
            <person name="Miettinen O."/>
            <person name="Hibbett D.S."/>
            <person name="Nagy L.G."/>
        </authorList>
    </citation>
    <scope>NUCLEOTIDE SEQUENCE [LARGE SCALE GENOMIC DNA]</scope>
    <source>
        <strain evidence="9 10">HHB13444</strain>
    </source>
</reference>
<feature type="domain" description="Helicase C-terminal" evidence="8">
    <location>
        <begin position="373"/>
        <end position="544"/>
    </location>
</feature>
<feature type="region of interest" description="Disordered" evidence="6">
    <location>
        <begin position="658"/>
        <end position="814"/>
    </location>
</feature>
<dbReference type="Proteomes" id="UP000308197">
    <property type="component" value="Unassembled WGS sequence"/>
</dbReference>
<comment type="domain">
    <text evidence="5">The Q motif is unique to and characteristic of the DEAD box family of RNA helicases and controls ATP binding and hydrolysis.</text>
</comment>
<dbReference type="Pfam" id="PF00270">
    <property type="entry name" value="DEAD"/>
    <property type="match status" value="1"/>
</dbReference>
<dbReference type="GO" id="GO:0003724">
    <property type="term" value="F:RNA helicase activity"/>
    <property type="evidence" value="ECO:0007669"/>
    <property type="project" value="UniProtKB-EC"/>
</dbReference>
<dbReference type="AlphaFoldDB" id="A0A5C3PAX0"/>
<dbReference type="PANTHER" id="PTHR24031">
    <property type="entry name" value="RNA HELICASE"/>
    <property type="match status" value="1"/>
</dbReference>
<dbReference type="SUPFAM" id="SSF52540">
    <property type="entry name" value="P-loop containing nucleoside triphosphate hydrolases"/>
    <property type="match status" value="1"/>
</dbReference>
<dbReference type="GO" id="GO:0016787">
    <property type="term" value="F:hydrolase activity"/>
    <property type="evidence" value="ECO:0007669"/>
    <property type="project" value="UniProtKB-KW"/>
</dbReference>
<dbReference type="InParanoid" id="A0A5C3PAX0"/>
<proteinExistence type="inferred from homology"/>
<dbReference type="InterPro" id="IPR011545">
    <property type="entry name" value="DEAD/DEAH_box_helicase_dom"/>
</dbReference>
<dbReference type="EC" id="3.6.4.13" evidence="5"/>
<dbReference type="InterPro" id="IPR027417">
    <property type="entry name" value="P-loop_NTPase"/>
</dbReference>
<dbReference type="InterPro" id="IPR001650">
    <property type="entry name" value="Helicase_C-like"/>
</dbReference>
<sequence length="814" mass="91818">MAATLWSRTFGHALAPAARVCRSSQGALALHALRAGRFVSARHVSTDFPVPDHKVEKATWSSEAPSDTHASYHTESAEEGAPAPALAHSDQPKFESLEGAVSSRTLRALTDRPFRLVHMSPVQAAVLPLLPKLVEPVKEGEEPEGPRDLLVKARTGTGKTLGFLIPAVESRLNALRAHAEQVATDTETSSKVTLARAVDQFAKKNVGALIISPTRELATQIAQEAIKLTQHHERFEVQLLVGGLPKRKQLRDWNLGRRDIIVATPGRLRDFIENDPGFKEDLQTTQMFILDEADTLLEMGFREEISAISEHLPKPPARQTFMFSATMATAIEQVARQVLAKNHTFIDCVPKDSSPIHLQIPQYYTAVPSPEEQLPHVLRLIAEDQLANPGKSKVLIFLPTTRLVQLYSTILGQVGREVLPAGQRTRFMEMHSKKAMNSRMRTSDLFRRDRSGATVMITSDVSARGVDYPGITRVIQVGVPEGRNSYVHRVGRTGRGKDHATGRADLVLLPWELGFLTWQMMDIPLKELTTNQVQTNVTALAQLHDESPSAFFPQKTHRGRDERDRYSPLQFQTPVLDRLEKIPEAIKELQPSLDKEEVIQALTTILAFYAAHASSLRVQKSVAVAGVHQLAEALIGEKVQMRIPREFLDKSKVGFEPRKNRWEDRGQQNNRAPWQTRGKVDRTFRQRSEDSDGDGERRERRPWSPERTFQRDDRSSGRPFQRDGDRSFGRPFQRDGDRSSGRPFQRDGDRSSGRPFQRDGDSSFGRPQRDGDRSFGRPFQRDDRSSGRPFQREDRPPRRDDGERAPRRKYEEEQ</sequence>
<keyword evidence="1 5" id="KW-0547">Nucleotide-binding</keyword>
<keyword evidence="3 5" id="KW-0067">ATP-binding</keyword>
<dbReference type="CDD" id="cd18787">
    <property type="entry name" value="SF2_C_DEAD"/>
    <property type="match status" value="1"/>
</dbReference>
<dbReference type="STRING" id="1314778.A0A5C3PAX0"/>
<comment type="catalytic activity">
    <reaction evidence="5">
        <text>ATP + H2O = ADP + phosphate + H(+)</text>
        <dbReference type="Rhea" id="RHEA:13065"/>
        <dbReference type="ChEBI" id="CHEBI:15377"/>
        <dbReference type="ChEBI" id="CHEBI:15378"/>
        <dbReference type="ChEBI" id="CHEBI:30616"/>
        <dbReference type="ChEBI" id="CHEBI:43474"/>
        <dbReference type="ChEBI" id="CHEBI:456216"/>
        <dbReference type="EC" id="3.6.4.13"/>
    </reaction>
</comment>
<dbReference type="GO" id="GO:0003723">
    <property type="term" value="F:RNA binding"/>
    <property type="evidence" value="ECO:0007669"/>
    <property type="project" value="UniProtKB-UniRule"/>
</dbReference>
<organism evidence="9 10">
    <name type="scientific">Polyporus arcularius HHB13444</name>
    <dbReference type="NCBI Taxonomy" id="1314778"/>
    <lineage>
        <taxon>Eukaryota</taxon>
        <taxon>Fungi</taxon>
        <taxon>Dikarya</taxon>
        <taxon>Basidiomycota</taxon>
        <taxon>Agaricomycotina</taxon>
        <taxon>Agaricomycetes</taxon>
        <taxon>Polyporales</taxon>
        <taxon>Polyporaceae</taxon>
        <taxon>Polyporus</taxon>
    </lineage>
</organism>
<comment type="function">
    <text evidence="5">RNA helicase.</text>
</comment>
<evidence type="ECO:0000256" key="6">
    <source>
        <dbReference type="SAM" id="MobiDB-lite"/>
    </source>
</evidence>
<keyword evidence="2 5" id="KW-0378">Hydrolase</keyword>
<dbReference type="Gene3D" id="3.40.50.300">
    <property type="entry name" value="P-loop containing nucleotide triphosphate hydrolases"/>
    <property type="match status" value="2"/>
</dbReference>
<evidence type="ECO:0000256" key="4">
    <source>
        <dbReference type="ARBA" id="ARBA00022884"/>
    </source>
</evidence>
<evidence type="ECO:0000256" key="3">
    <source>
        <dbReference type="ARBA" id="ARBA00022840"/>
    </source>
</evidence>
<comment type="similarity">
    <text evidence="5">Belongs to the DEAD box helicase family.</text>
</comment>
<dbReference type="SMART" id="SM00490">
    <property type="entry name" value="HELICc"/>
    <property type="match status" value="1"/>
</dbReference>
<feature type="compositionally biased region" description="Basic and acidic residues" evidence="6">
    <location>
        <begin position="678"/>
        <end position="814"/>
    </location>
</feature>
<feature type="region of interest" description="Disordered" evidence="6">
    <location>
        <begin position="55"/>
        <end position="88"/>
    </location>
</feature>
<keyword evidence="4 5" id="KW-0694">RNA-binding</keyword>
<evidence type="ECO:0000256" key="5">
    <source>
        <dbReference type="RuleBase" id="RU365068"/>
    </source>
</evidence>
<dbReference type="PROSITE" id="PS51194">
    <property type="entry name" value="HELICASE_CTER"/>
    <property type="match status" value="1"/>
</dbReference>
<dbReference type="PROSITE" id="PS51192">
    <property type="entry name" value="HELICASE_ATP_BIND_1"/>
    <property type="match status" value="1"/>
</dbReference>
<evidence type="ECO:0000259" key="8">
    <source>
        <dbReference type="PROSITE" id="PS51194"/>
    </source>
</evidence>
<dbReference type="Pfam" id="PF00271">
    <property type="entry name" value="Helicase_C"/>
    <property type="match status" value="1"/>
</dbReference>
<keyword evidence="5" id="KW-0347">Helicase</keyword>
<evidence type="ECO:0000313" key="9">
    <source>
        <dbReference type="EMBL" id="TFK86087.1"/>
    </source>
</evidence>
<dbReference type="SMART" id="SM00487">
    <property type="entry name" value="DEXDc"/>
    <property type="match status" value="1"/>
</dbReference>
<dbReference type="EMBL" id="ML211217">
    <property type="protein sequence ID" value="TFK86087.1"/>
    <property type="molecule type" value="Genomic_DNA"/>
</dbReference>
<gene>
    <name evidence="9" type="ORF">K466DRAFT_587555</name>
</gene>
<evidence type="ECO:0000259" key="7">
    <source>
        <dbReference type="PROSITE" id="PS51192"/>
    </source>
</evidence>
<accession>A0A5C3PAX0</accession>
<feature type="domain" description="Helicase ATP-binding" evidence="7">
    <location>
        <begin position="140"/>
        <end position="345"/>
    </location>
</feature>
<evidence type="ECO:0000256" key="2">
    <source>
        <dbReference type="ARBA" id="ARBA00022801"/>
    </source>
</evidence>
<name>A0A5C3PAX0_9APHY</name>
<dbReference type="GO" id="GO:0005524">
    <property type="term" value="F:ATP binding"/>
    <property type="evidence" value="ECO:0007669"/>
    <property type="project" value="UniProtKB-UniRule"/>
</dbReference>
<dbReference type="InterPro" id="IPR014001">
    <property type="entry name" value="Helicase_ATP-bd"/>
</dbReference>
<protein>
    <recommendedName>
        <fullName evidence="5">ATP-dependent RNA helicase</fullName>
        <ecNumber evidence="5">3.6.4.13</ecNumber>
    </recommendedName>
</protein>